<organism evidence="5 6">
    <name type="scientific">Velamenicoccus archaeovorus</name>
    <dbReference type="NCBI Taxonomy" id="1930593"/>
    <lineage>
        <taxon>Bacteria</taxon>
        <taxon>Pseudomonadati</taxon>
        <taxon>Candidatus Omnitrophota</taxon>
        <taxon>Candidatus Velamenicoccus</taxon>
    </lineage>
</organism>
<dbReference type="Gene3D" id="3.30.1490.150">
    <property type="entry name" value="Hypothetical protein ph0010, domain 2"/>
    <property type="match status" value="1"/>
</dbReference>
<reference evidence="5 6" key="1">
    <citation type="submission" date="2017-01" db="EMBL/GenBank/DDBJ databases">
        <title>First insights into the biology of 'candidatus Vampirococcus archaeovorus'.</title>
        <authorList>
            <person name="Kizina J."/>
            <person name="Jordan S."/>
            <person name="Stueber K."/>
            <person name="Reinhardt R."/>
            <person name="Harder J."/>
        </authorList>
    </citation>
    <scope>NUCLEOTIDE SEQUENCE [LARGE SCALE GENOMIC DNA]</scope>
    <source>
        <strain evidence="5 6">LiM</strain>
    </source>
</reference>
<dbReference type="AlphaFoldDB" id="A0A410P4P9"/>
<dbReference type="PANTHER" id="PTHR11060:SF0">
    <property type="entry name" value="PROTEIN MEMO1"/>
    <property type="match status" value="1"/>
</dbReference>
<evidence type="ECO:0000256" key="1">
    <source>
        <dbReference type="ARBA" id="ARBA00006315"/>
    </source>
</evidence>
<dbReference type="Pfam" id="PF01875">
    <property type="entry name" value="Memo"/>
    <property type="match status" value="1"/>
</dbReference>
<dbReference type="RefSeq" id="WP_164908876.1">
    <property type="nucleotide sequence ID" value="NZ_CP019384.1"/>
</dbReference>
<dbReference type="Gene3D" id="3.40.830.10">
    <property type="entry name" value="LigB-like"/>
    <property type="match status" value="1"/>
</dbReference>
<dbReference type="EMBL" id="CP019384">
    <property type="protein sequence ID" value="QAT17159.1"/>
    <property type="molecule type" value="Genomic_DNA"/>
</dbReference>
<comment type="similarity">
    <text evidence="1 2">Belongs to the MEMO1 family.</text>
</comment>
<dbReference type="InterPro" id="IPR027485">
    <property type="entry name" value="AMMECR1_N"/>
</dbReference>
<dbReference type="NCBIfam" id="TIGR04336">
    <property type="entry name" value="AmmeMemoSam_B"/>
    <property type="match status" value="1"/>
</dbReference>
<feature type="transmembrane region" description="Helical" evidence="3">
    <location>
        <begin position="7"/>
        <end position="31"/>
    </location>
</feature>
<dbReference type="InterPro" id="IPR002737">
    <property type="entry name" value="MEMO1_fam"/>
</dbReference>
<dbReference type="PANTHER" id="PTHR11060">
    <property type="entry name" value="PROTEIN MEMO1"/>
    <property type="match status" value="1"/>
</dbReference>
<dbReference type="Pfam" id="PF01871">
    <property type="entry name" value="AMMECR1"/>
    <property type="match status" value="1"/>
</dbReference>
<proteinExistence type="inferred from homology"/>
<dbReference type="PROSITE" id="PS51112">
    <property type="entry name" value="AMMECR1"/>
    <property type="match status" value="1"/>
</dbReference>
<dbReference type="NCBIfam" id="TIGR00296">
    <property type="entry name" value="TIGR00296 family protein"/>
    <property type="match status" value="1"/>
</dbReference>
<keyword evidence="6" id="KW-1185">Reference proteome</keyword>
<dbReference type="KEGG" id="vai:BU251_05150"/>
<sequence>MLKKDLFGYWILAIGYCLVIVSWSLVIPIVVFAKDAKEPNVAGAFYPKDAGELASDVRLYLDNARGVKTEGKPAVLIVPHAGYVYSGPVAAYGFKAVEGKTYETVVIMGPSHYFPFHGASVYAQGDFRTPLGLLDIDAAAASTLLASGKGLIVDEESYFEQEHSIEVELPFLQAVLKPGFKILPVLVGDMNYDECLKLASLLAGLSAGRNMLVVVSTDLSHYKTYREAEDYDARTAAFLKDFDTKGLWDAVAYTGWNVCGIRPLIAGMEYARQIGAKKCSILKQANSGDTAGGKDRVVGYLSAVLDIPRSEPGAEVQGVSATQNDTGDSMLTQADKKRLLEIARETIAAHVAGKPLPVFHESDPGLNLKRGCFVTLRENGNLRGCIGLFSSDEPLYRSVQSMAVASSSQDYRFSPVRPQELKDITIEISVLSDPALVDDWKKVRLGTDGVIVRRGYSSGVFLPQVATETGWNLETFLGELCSQKAGLPSDCYKDPGTKIYTFQAEVFSEEESAR</sequence>
<dbReference type="InterPro" id="IPR002733">
    <property type="entry name" value="AMMECR1_domain"/>
</dbReference>
<keyword evidence="3" id="KW-1133">Transmembrane helix</keyword>
<dbReference type="SUPFAM" id="SSF143447">
    <property type="entry name" value="AMMECR1-like"/>
    <property type="match status" value="1"/>
</dbReference>
<dbReference type="InterPro" id="IPR027623">
    <property type="entry name" value="AmmeMemoSam_A"/>
</dbReference>
<dbReference type="InterPro" id="IPR036071">
    <property type="entry name" value="AMMECR1_dom_sf"/>
</dbReference>
<feature type="domain" description="AMMECR1" evidence="4">
    <location>
        <begin position="334"/>
        <end position="514"/>
    </location>
</feature>
<protein>
    <recommendedName>
        <fullName evidence="2">MEMO1 family protein BU251_05150</fullName>
    </recommendedName>
</protein>
<evidence type="ECO:0000256" key="2">
    <source>
        <dbReference type="HAMAP-Rule" id="MF_00055"/>
    </source>
</evidence>
<keyword evidence="3" id="KW-0812">Transmembrane</keyword>
<keyword evidence="3" id="KW-0472">Membrane</keyword>
<dbReference type="NCBIfam" id="TIGR04335">
    <property type="entry name" value="AmmeMemoSam_A"/>
    <property type="match status" value="1"/>
</dbReference>
<evidence type="ECO:0000313" key="6">
    <source>
        <dbReference type="Proteomes" id="UP000287243"/>
    </source>
</evidence>
<evidence type="ECO:0000313" key="5">
    <source>
        <dbReference type="EMBL" id="QAT17159.1"/>
    </source>
</evidence>
<dbReference type="InterPro" id="IPR023473">
    <property type="entry name" value="AMMECR1"/>
</dbReference>
<evidence type="ECO:0000259" key="4">
    <source>
        <dbReference type="PROSITE" id="PS51112"/>
    </source>
</evidence>
<accession>A0A410P4P9</accession>
<dbReference type="CDD" id="cd07361">
    <property type="entry name" value="MEMO_like"/>
    <property type="match status" value="1"/>
</dbReference>
<gene>
    <name evidence="5" type="ORF">BU251_05150</name>
</gene>
<dbReference type="Gene3D" id="3.30.700.20">
    <property type="entry name" value="Hypothetical protein ph0010, domain 1"/>
    <property type="match status" value="1"/>
</dbReference>
<name>A0A410P4P9_VELA1</name>
<dbReference type="HAMAP" id="MF_00055">
    <property type="entry name" value="MEMO1"/>
    <property type="match status" value="1"/>
</dbReference>
<dbReference type="Proteomes" id="UP000287243">
    <property type="component" value="Chromosome"/>
</dbReference>
<evidence type="ECO:0000256" key="3">
    <source>
        <dbReference type="SAM" id="Phobius"/>
    </source>
</evidence>